<gene>
    <name evidence="1" type="ORF">QC763_503600</name>
</gene>
<dbReference type="PANTHER" id="PTHR10622:SF10">
    <property type="entry name" value="HET DOMAIN-CONTAINING PROTEIN"/>
    <property type="match status" value="1"/>
</dbReference>
<dbReference type="PANTHER" id="PTHR10622">
    <property type="entry name" value="HET DOMAIN-CONTAINING PROTEIN"/>
    <property type="match status" value="1"/>
</dbReference>
<reference evidence="1 2" key="1">
    <citation type="journal article" date="2023" name="bioRxiv">
        <title>High-quality genome assemblies of four members of thePodospora anserinaspecies complex.</title>
        <authorList>
            <person name="Ament-Velasquez S.L."/>
            <person name="Vogan A.A."/>
            <person name="Wallerman O."/>
            <person name="Hartmann F."/>
            <person name="Gautier V."/>
            <person name="Silar P."/>
            <person name="Giraud T."/>
            <person name="Johannesson H."/>
        </authorList>
    </citation>
    <scope>NUCLEOTIDE SEQUENCE [LARGE SCALE GENOMIC DNA]</scope>
    <source>
        <strain evidence="1 2">CBS 411.78</strain>
    </source>
</reference>
<dbReference type="Proteomes" id="UP001326199">
    <property type="component" value="Unassembled WGS sequence"/>
</dbReference>
<accession>A0ABR0H8I1</accession>
<sequence>MFRWYREAQVCYAYLSDVNHDDDHRAKESGFGLSRWFTRGWTIQELITPPIVYFFASDWQEIGSGHGLLELIVDITRIHHGFFISANLSIFQRMAYCLLGIFDINMPLLYGEGYRAFQRLQEEIPKDIEDDSIFYHGGIERSILAYEPRNFKNSSNVVAGSWPYSSQNLKGIMARNISVNKKRIQMTVMAFRDPSGDSNILTVLLNCAAASDVGRASSCLDFMETSPGILASFYQEGLDRWEQRVTATMQLVHEALPMAITLVQNGVDFSSESNWETGLRLTPNLSHMITIKGLIQSSTIYIIADVSLPRDFLGRWDQNGDKARWYLSVSPWLDGLKPFSLLYSNEQGKSFMLVMIPSVAHIETRLYTNIPSWKGRD</sequence>
<evidence type="ECO:0000313" key="2">
    <source>
        <dbReference type="Proteomes" id="UP001326199"/>
    </source>
</evidence>
<evidence type="ECO:0000313" key="1">
    <source>
        <dbReference type="EMBL" id="KAK4664211.1"/>
    </source>
</evidence>
<name>A0ABR0H8I1_9PEZI</name>
<dbReference type="EMBL" id="JAFFHB010000007">
    <property type="protein sequence ID" value="KAK4664211.1"/>
    <property type="molecule type" value="Genomic_DNA"/>
</dbReference>
<keyword evidence="2" id="KW-1185">Reference proteome</keyword>
<organism evidence="1 2">
    <name type="scientific">Podospora pseudopauciseta</name>
    <dbReference type="NCBI Taxonomy" id="2093780"/>
    <lineage>
        <taxon>Eukaryota</taxon>
        <taxon>Fungi</taxon>
        <taxon>Dikarya</taxon>
        <taxon>Ascomycota</taxon>
        <taxon>Pezizomycotina</taxon>
        <taxon>Sordariomycetes</taxon>
        <taxon>Sordariomycetidae</taxon>
        <taxon>Sordariales</taxon>
        <taxon>Podosporaceae</taxon>
        <taxon>Podospora</taxon>
    </lineage>
</organism>
<protein>
    <recommendedName>
        <fullName evidence="3">Vegetative incompatibility protein HET-E-1</fullName>
    </recommendedName>
</protein>
<comment type="caution">
    <text evidence="1">The sequence shown here is derived from an EMBL/GenBank/DDBJ whole genome shotgun (WGS) entry which is preliminary data.</text>
</comment>
<evidence type="ECO:0008006" key="3">
    <source>
        <dbReference type="Google" id="ProtNLM"/>
    </source>
</evidence>
<dbReference type="RefSeq" id="XP_062764177.1">
    <property type="nucleotide sequence ID" value="XM_062912948.1"/>
</dbReference>
<proteinExistence type="predicted"/>
<dbReference type="GeneID" id="87933291"/>